<dbReference type="SUPFAM" id="SSF46785">
    <property type="entry name" value="Winged helix' DNA-binding domain"/>
    <property type="match status" value="1"/>
</dbReference>
<dbReference type="Pfam" id="PF09339">
    <property type="entry name" value="HTH_IclR"/>
    <property type="match status" value="1"/>
</dbReference>
<dbReference type="InterPro" id="IPR050707">
    <property type="entry name" value="HTH_MetabolicPath_Reg"/>
</dbReference>
<name>A0A502F6H0_9PROT</name>
<evidence type="ECO:0000256" key="3">
    <source>
        <dbReference type="ARBA" id="ARBA00023163"/>
    </source>
</evidence>
<dbReference type="InterPro" id="IPR005471">
    <property type="entry name" value="Tscrpt_reg_IclR_N"/>
</dbReference>
<dbReference type="Gene3D" id="1.10.10.10">
    <property type="entry name" value="Winged helix-like DNA-binding domain superfamily/Winged helix DNA-binding domain"/>
    <property type="match status" value="1"/>
</dbReference>
<accession>A0A502F6H0</accession>
<feature type="domain" description="HTH iclR-type" evidence="4">
    <location>
        <begin position="19"/>
        <end position="81"/>
    </location>
</feature>
<dbReference type="PANTHER" id="PTHR30136:SF34">
    <property type="entry name" value="TRANSCRIPTIONAL REGULATOR"/>
    <property type="match status" value="1"/>
</dbReference>
<dbReference type="EMBL" id="RCZP01000050">
    <property type="protein sequence ID" value="TPG44839.1"/>
    <property type="molecule type" value="Genomic_DNA"/>
</dbReference>
<reference evidence="6 7" key="1">
    <citation type="journal article" date="2019" name="Environ. Microbiol.">
        <title>Species interactions and distinct microbial communities in high Arctic permafrost affected cryosols are associated with the CH4 and CO2 gas fluxes.</title>
        <authorList>
            <person name="Altshuler I."/>
            <person name="Hamel J."/>
            <person name="Turney S."/>
            <person name="Magnuson E."/>
            <person name="Levesque R."/>
            <person name="Greer C."/>
            <person name="Whyte L.G."/>
        </authorList>
    </citation>
    <scope>NUCLEOTIDE SEQUENCE [LARGE SCALE GENOMIC DNA]</scope>
    <source>
        <strain evidence="6 7">S9.3B</strain>
    </source>
</reference>
<dbReference type="InterPro" id="IPR036388">
    <property type="entry name" value="WH-like_DNA-bd_sf"/>
</dbReference>
<evidence type="ECO:0000313" key="6">
    <source>
        <dbReference type="EMBL" id="TPG44839.1"/>
    </source>
</evidence>
<dbReference type="InterPro" id="IPR029016">
    <property type="entry name" value="GAF-like_dom_sf"/>
</dbReference>
<keyword evidence="7" id="KW-1185">Reference proteome</keyword>
<evidence type="ECO:0000259" key="4">
    <source>
        <dbReference type="PROSITE" id="PS51077"/>
    </source>
</evidence>
<keyword evidence="1" id="KW-0805">Transcription regulation</keyword>
<protein>
    <submittedName>
        <fullName evidence="6">IclR family transcriptional regulator</fullName>
    </submittedName>
</protein>
<gene>
    <name evidence="6" type="ORF">EAH89_26935</name>
</gene>
<dbReference type="GO" id="GO:0003700">
    <property type="term" value="F:DNA-binding transcription factor activity"/>
    <property type="evidence" value="ECO:0007669"/>
    <property type="project" value="TreeGrafter"/>
</dbReference>
<sequence>MPKNPDDTDLAGAKDKNLVHSLAKGFRVLEAFTAEEPELLQHEVARQAGLDAGTTFRLLNTLLSLGYVAPVPGTRRYRLTLKPLELGFNAIARRDLRDLARPVLKGLVGEVNEAASLGVLDEADIVYVERVQAGLVRIGVDIRVGSRIPAVASAIGQALLAYLPEPALDAVLRASRFERTGPDVPGTAEELRERLALVREEGVALTDWASVNGLRVLAAPVLDQEGQAVAAISVAAPAMRTSRAEIIERAKAPLLARSRELRLALAAVG</sequence>
<dbReference type="Proteomes" id="UP000317078">
    <property type="component" value="Unassembled WGS sequence"/>
</dbReference>
<evidence type="ECO:0000259" key="5">
    <source>
        <dbReference type="PROSITE" id="PS51078"/>
    </source>
</evidence>
<dbReference type="SUPFAM" id="SSF55781">
    <property type="entry name" value="GAF domain-like"/>
    <property type="match status" value="1"/>
</dbReference>
<dbReference type="RefSeq" id="WP_140886818.1">
    <property type="nucleotide sequence ID" value="NZ_RCZP01000050.1"/>
</dbReference>
<feature type="domain" description="IclR-ED" evidence="5">
    <location>
        <begin position="82"/>
        <end position="267"/>
    </location>
</feature>
<dbReference type="AlphaFoldDB" id="A0A502F6H0"/>
<organism evidence="6 7">
    <name type="scientific">Muricoccus nepalensis</name>
    <dbReference type="NCBI Taxonomy" id="1854500"/>
    <lineage>
        <taxon>Bacteria</taxon>
        <taxon>Pseudomonadati</taxon>
        <taxon>Pseudomonadota</taxon>
        <taxon>Alphaproteobacteria</taxon>
        <taxon>Acetobacterales</taxon>
        <taxon>Roseomonadaceae</taxon>
        <taxon>Muricoccus</taxon>
    </lineage>
</organism>
<evidence type="ECO:0000313" key="7">
    <source>
        <dbReference type="Proteomes" id="UP000317078"/>
    </source>
</evidence>
<keyword evidence="3" id="KW-0804">Transcription</keyword>
<dbReference type="InterPro" id="IPR036390">
    <property type="entry name" value="WH_DNA-bd_sf"/>
</dbReference>
<dbReference type="GO" id="GO:0045892">
    <property type="term" value="P:negative regulation of DNA-templated transcription"/>
    <property type="evidence" value="ECO:0007669"/>
    <property type="project" value="TreeGrafter"/>
</dbReference>
<dbReference type="OrthoDB" id="6057486at2"/>
<dbReference type="Gene3D" id="3.30.450.40">
    <property type="match status" value="1"/>
</dbReference>
<dbReference type="SMART" id="SM00346">
    <property type="entry name" value="HTH_ICLR"/>
    <property type="match status" value="1"/>
</dbReference>
<dbReference type="PANTHER" id="PTHR30136">
    <property type="entry name" value="HELIX-TURN-HELIX TRANSCRIPTIONAL REGULATOR, ICLR FAMILY"/>
    <property type="match status" value="1"/>
</dbReference>
<dbReference type="InterPro" id="IPR014757">
    <property type="entry name" value="Tscrpt_reg_IclR_C"/>
</dbReference>
<dbReference type="GO" id="GO:0003677">
    <property type="term" value="F:DNA binding"/>
    <property type="evidence" value="ECO:0007669"/>
    <property type="project" value="UniProtKB-KW"/>
</dbReference>
<comment type="caution">
    <text evidence="6">The sequence shown here is derived from an EMBL/GenBank/DDBJ whole genome shotgun (WGS) entry which is preliminary data.</text>
</comment>
<keyword evidence="2" id="KW-0238">DNA-binding</keyword>
<dbReference type="Pfam" id="PF01614">
    <property type="entry name" value="IclR_C"/>
    <property type="match status" value="1"/>
</dbReference>
<evidence type="ECO:0000256" key="2">
    <source>
        <dbReference type="ARBA" id="ARBA00023125"/>
    </source>
</evidence>
<dbReference type="PROSITE" id="PS51078">
    <property type="entry name" value="ICLR_ED"/>
    <property type="match status" value="1"/>
</dbReference>
<evidence type="ECO:0000256" key="1">
    <source>
        <dbReference type="ARBA" id="ARBA00023015"/>
    </source>
</evidence>
<proteinExistence type="predicted"/>
<dbReference type="PROSITE" id="PS51077">
    <property type="entry name" value="HTH_ICLR"/>
    <property type="match status" value="1"/>
</dbReference>